<dbReference type="AlphaFoldDB" id="A0AAD2JNY8"/>
<reference evidence="1" key="1">
    <citation type="submission" date="2023-08" db="EMBL/GenBank/DDBJ databases">
        <authorList>
            <person name="Audoor S."/>
            <person name="Bilcke G."/>
        </authorList>
    </citation>
    <scope>NUCLEOTIDE SEQUENCE</scope>
</reference>
<evidence type="ECO:0000313" key="2">
    <source>
        <dbReference type="Proteomes" id="UP001295423"/>
    </source>
</evidence>
<dbReference type="EMBL" id="CAKOGP040002258">
    <property type="protein sequence ID" value="CAJ1966160.1"/>
    <property type="molecule type" value="Genomic_DNA"/>
</dbReference>
<protein>
    <submittedName>
        <fullName evidence="1">Uncharacterized protein</fullName>
    </submittedName>
</protein>
<dbReference type="SUPFAM" id="SSF48452">
    <property type="entry name" value="TPR-like"/>
    <property type="match status" value="1"/>
</dbReference>
<dbReference type="Gene3D" id="1.25.40.10">
    <property type="entry name" value="Tetratricopeptide repeat domain"/>
    <property type="match status" value="1"/>
</dbReference>
<dbReference type="Proteomes" id="UP001295423">
    <property type="component" value="Unassembled WGS sequence"/>
</dbReference>
<proteinExistence type="predicted"/>
<organism evidence="1 2">
    <name type="scientific">Cylindrotheca closterium</name>
    <dbReference type="NCBI Taxonomy" id="2856"/>
    <lineage>
        <taxon>Eukaryota</taxon>
        <taxon>Sar</taxon>
        <taxon>Stramenopiles</taxon>
        <taxon>Ochrophyta</taxon>
        <taxon>Bacillariophyta</taxon>
        <taxon>Bacillariophyceae</taxon>
        <taxon>Bacillariophycidae</taxon>
        <taxon>Bacillariales</taxon>
        <taxon>Bacillariaceae</taxon>
        <taxon>Cylindrotheca</taxon>
    </lineage>
</organism>
<name>A0AAD2JNY8_9STRA</name>
<gene>
    <name evidence="1" type="ORF">CYCCA115_LOCUS21743</name>
</gene>
<accession>A0AAD2JNY8</accession>
<keyword evidence="2" id="KW-1185">Reference proteome</keyword>
<dbReference type="InterPro" id="IPR011990">
    <property type="entry name" value="TPR-like_helical_dom_sf"/>
</dbReference>
<sequence length="218" mass="23885">MQSLSHVVTLNNEGISFLLQQRHREAIHRFISALSMVKQLLAFPQNRVTDDDLPQFIHESTYVIPGLQDTSCFIFANAITLSPQAISDCPISESIANEIASVILLNVALAYHHAGLTEGVAYIKKAESMYETANQLIAVNERRQGTGLLIKAAATNNLAQIRHGRGDYSHSLEGFKYLGSLFASFGEVLQSSKCEHEVYRGMLMNALLVTPPDLAAAA</sequence>
<comment type="caution">
    <text evidence="1">The sequence shown here is derived from an EMBL/GenBank/DDBJ whole genome shotgun (WGS) entry which is preliminary data.</text>
</comment>
<evidence type="ECO:0000313" key="1">
    <source>
        <dbReference type="EMBL" id="CAJ1966160.1"/>
    </source>
</evidence>